<feature type="signal peptide" evidence="7">
    <location>
        <begin position="1"/>
        <end position="25"/>
    </location>
</feature>
<name>A0A4Z1RFX8_9GAMM</name>
<evidence type="ECO:0000256" key="3">
    <source>
        <dbReference type="ARBA" id="ARBA00022692"/>
    </source>
</evidence>
<evidence type="ECO:0000256" key="5">
    <source>
        <dbReference type="ARBA" id="ARBA00023136"/>
    </source>
</evidence>
<comment type="caution">
    <text evidence="8">The sequence shown here is derived from an EMBL/GenBank/DDBJ whole genome shotgun (WGS) entry which is preliminary data.</text>
</comment>
<evidence type="ECO:0000256" key="2">
    <source>
        <dbReference type="ARBA" id="ARBA00022475"/>
    </source>
</evidence>
<organism evidence="8 9">
    <name type="scientific">Luteimonas yindakuii</name>
    <dbReference type="NCBI Taxonomy" id="2565782"/>
    <lineage>
        <taxon>Bacteria</taxon>
        <taxon>Pseudomonadati</taxon>
        <taxon>Pseudomonadota</taxon>
        <taxon>Gammaproteobacteria</taxon>
        <taxon>Lysobacterales</taxon>
        <taxon>Lysobacteraceae</taxon>
        <taxon>Luteimonas</taxon>
    </lineage>
</organism>
<evidence type="ECO:0000256" key="7">
    <source>
        <dbReference type="SAM" id="SignalP"/>
    </source>
</evidence>
<comment type="subcellular location">
    <subcellularLocation>
        <location evidence="1">Cell membrane</location>
    </subcellularLocation>
</comment>
<dbReference type="GO" id="GO:0044781">
    <property type="term" value="P:bacterial-type flagellum organization"/>
    <property type="evidence" value="ECO:0007669"/>
    <property type="project" value="InterPro"/>
</dbReference>
<proteinExistence type="predicted"/>
<sequence>MRTSFRSPARPVAACLVTVTGPAAATTAGLTAAPTFWGELLAILLPLAFIIVALLVALRHIRRKFGLTGQDAPLSVVQILPVGPRERVVLVRSRAGRVLAVGVSGHSVNLITELDAADIAPAEGATVVEPVPGKRTFLDLMRRPQGPTAQ</sequence>
<feature type="chain" id="PRO_5021327968" description="Flagellar protein" evidence="7">
    <location>
        <begin position="26"/>
        <end position="150"/>
    </location>
</feature>
<dbReference type="Pfam" id="PF04347">
    <property type="entry name" value="FliO"/>
    <property type="match status" value="1"/>
</dbReference>
<evidence type="ECO:0008006" key="10">
    <source>
        <dbReference type="Google" id="ProtNLM"/>
    </source>
</evidence>
<dbReference type="GO" id="GO:0016020">
    <property type="term" value="C:membrane"/>
    <property type="evidence" value="ECO:0007669"/>
    <property type="project" value="InterPro"/>
</dbReference>
<evidence type="ECO:0000313" key="8">
    <source>
        <dbReference type="EMBL" id="TKS55083.1"/>
    </source>
</evidence>
<keyword evidence="4 6" id="KW-1133">Transmembrane helix</keyword>
<evidence type="ECO:0000256" key="4">
    <source>
        <dbReference type="ARBA" id="ARBA00022989"/>
    </source>
</evidence>
<dbReference type="EMBL" id="SPUH01000001">
    <property type="protein sequence ID" value="TKS55083.1"/>
    <property type="molecule type" value="Genomic_DNA"/>
</dbReference>
<feature type="transmembrane region" description="Helical" evidence="6">
    <location>
        <begin position="35"/>
        <end position="58"/>
    </location>
</feature>
<keyword evidence="3 6" id="KW-0812">Transmembrane</keyword>
<protein>
    <recommendedName>
        <fullName evidence="10">Flagellar protein</fullName>
    </recommendedName>
</protein>
<keyword evidence="5 6" id="KW-0472">Membrane</keyword>
<reference evidence="8 9" key="1">
    <citation type="submission" date="2019-01" db="EMBL/GenBank/DDBJ databases">
        <authorList>
            <person name="Zhang S."/>
        </authorList>
    </citation>
    <scope>NUCLEOTIDE SEQUENCE [LARGE SCALE GENOMIC DNA]</scope>
    <source>
        <strain evidence="8 9">1626</strain>
    </source>
</reference>
<dbReference type="Proteomes" id="UP000298681">
    <property type="component" value="Unassembled WGS sequence"/>
</dbReference>
<dbReference type="AlphaFoldDB" id="A0A4Z1RFX8"/>
<evidence type="ECO:0000256" key="1">
    <source>
        <dbReference type="ARBA" id="ARBA00004236"/>
    </source>
</evidence>
<evidence type="ECO:0000313" key="9">
    <source>
        <dbReference type="Proteomes" id="UP000298681"/>
    </source>
</evidence>
<keyword evidence="7" id="KW-0732">Signal</keyword>
<keyword evidence="2" id="KW-1003">Cell membrane</keyword>
<dbReference type="InterPro" id="IPR022781">
    <property type="entry name" value="Flagellar_biosynth_FliO"/>
</dbReference>
<accession>A0A4Z1RFX8</accession>
<dbReference type="RefSeq" id="WP_134674438.1">
    <property type="nucleotide sequence ID" value="NZ_SPUH01000001.1"/>
</dbReference>
<keyword evidence="9" id="KW-1185">Reference proteome</keyword>
<evidence type="ECO:0000256" key="6">
    <source>
        <dbReference type="SAM" id="Phobius"/>
    </source>
</evidence>
<gene>
    <name evidence="8" type="ORF">E4582_10130</name>
</gene>